<protein>
    <submittedName>
        <fullName evidence="3">LLM class flavin-dependent oxidoreductase</fullName>
    </submittedName>
</protein>
<dbReference type="PANTHER" id="PTHR43244">
    <property type="match status" value="1"/>
</dbReference>
<keyword evidence="4" id="KW-1185">Reference proteome</keyword>
<dbReference type="Proteomes" id="UP001185899">
    <property type="component" value="Unassembled WGS sequence"/>
</dbReference>
<dbReference type="Gene3D" id="3.20.20.30">
    <property type="entry name" value="Luciferase-like domain"/>
    <property type="match status" value="1"/>
</dbReference>
<sequence length="262" mass="27383">MTRIGVVLRPELAPEDLVEAARAADRAGVDEVWLWEDCFYSGGLSTAALVLANTERLNVGIGVLPTPMRNVAATAMEIATVARVHPGRLRVGLGHGVQSWMGQIGARVQSPLTLLSEQMTALTALLAGESVTVQGRYVSLDNVQLNWPPLQPPPLLVGATGPKTLALSGRTAVGTILTSETTPEQVRTAIEHIGGGPAHDVVVYVAAGSDSDAAASNLQRWIDAGATTVVLEPSAAEPDPTTLFAHAASLTQQFGAPEPHSR</sequence>
<name>A0ABU4AXZ0_9NOCA</name>
<evidence type="ECO:0000313" key="3">
    <source>
        <dbReference type="EMBL" id="MDV6231079.1"/>
    </source>
</evidence>
<reference evidence="3 4" key="1">
    <citation type="submission" date="2023-10" db="EMBL/GenBank/DDBJ databases">
        <title>Development of a sustainable strategy for remediation of hydrocarbon-contaminated territories based on the waste exchange concept.</title>
        <authorList>
            <person name="Krivoruchko A."/>
        </authorList>
    </citation>
    <scope>NUCLEOTIDE SEQUENCE [LARGE SCALE GENOMIC DNA]</scope>
    <source>
        <strain evidence="3 4">IEGM 1322</strain>
    </source>
</reference>
<dbReference type="InterPro" id="IPR011251">
    <property type="entry name" value="Luciferase-like_dom"/>
</dbReference>
<organism evidence="3 4">
    <name type="scientific">Rhodococcus cercidiphylli</name>
    <dbReference type="NCBI Taxonomy" id="489916"/>
    <lineage>
        <taxon>Bacteria</taxon>
        <taxon>Bacillati</taxon>
        <taxon>Actinomycetota</taxon>
        <taxon>Actinomycetes</taxon>
        <taxon>Mycobacteriales</taxon>
        <taxon>Nocardiaceae</taxon>
        <taxon>Rhodococcus</taxon>
    </lineage>
</organism>
<keyword evidence="1" id="KW-0560">Oxidoreductase</keyword>
<evidence type="ECO:0000256" key="1">
    <source>
        <dbReference type="ARBA" id="ARBA00023002"/>
    </source>
</evidence>
<dbReference type="Pfam" id="PF00296">
    <property type="entry name" value="Bac_luciferase"/>
    <property type="match status" value="1"/>
</dbReference>
<evidence type="ECO:0000313" key="4">
    <source>
        <dbReference type="Proteomes" id="UP001185899"/>
    </source>
</evidence>
<evidence type="ECO:0000259" key="2">
    <source>
        <dbReference type="Pfam" id="PF00296"/>
    </source>
</evidence>
<gene>
    <name evidence="3" type="ORF">R3P95_11010</name>
</gene>
<feature type="domain" description="Luciferase-like" evidence="2">
    <location>
        <begin position="12"/>
        <end position="226"/>
    </location>
</feature>
<accession>A0ABU4AXZ0</accession>
<comment type="caution">
    <text evidence="3">The sequence shown here is derived from an EMBL/GenBank/DDBJ whole genome shotgun (WGS) entry which is preliminary data.</text>
</comment>
<dbReference type="PANTHER" id="PTHR43244:SF1">
    <property type="entry name" value="5,10-METHYLENETETRAHYDROMETHANOPTERIN REDUCTASE"/>
    <property type="match status" value="1"/>
</dbReference>
<dbReference type="InterPro" id="IPR050564">
    <property type="entry name" value="F420-G6PD/mer"/>
</dbReference>
<dbReference type="SUPFAM" id="SSF51679">
    <property type="entry name" value="Bacterial luciferase-like"/>
    <property type="match status" value="1"/>
</dbReference>
<dbReference type="InterPro" id="IPR036661">
    <property type="entry name" value="Luciferase-like_sf"/>
</dbReference>
<dbReference type="RefSeq" id="WP_317548377.1">
    <property type="nucleotide sequence ID" value="NZ_JAWLKE010000004.1"/>
</dbReference>
<dbReference type="EMBL" id="JAWLKE010000004">
    <property type="protein sequence ID" value="MDV6231079.1"/>
    <property type="molecule type" value="Genomic_DNA"/>
</dbReference>
<proteinExistence type="predicted"/>